<feature type="transmembrane region" description="Helical" evidence="2">
    <location>
        <begin position="163"/>
        <end position="185"/>
    </location>
</feature>
<evidence type="ECO:0000256" key="1">
    <source>
        <dbReference type="SAM" id="MobiDB-lite"/>
    </source>
</evidence>
<reference evidence="4 5" key="1">
    <citation type="journal article" date="2011" name="Syst. Appl. Microbiol.">
        <title>Defluviimonas denitrificans gen. nov., sp. nov., and Pararhodobacter aggregans gen. nov., sp. nov., non-phototrophic Rhodobacteraceae from the biofilter of a marine aquaculture.</title>
        <authorList>
            <person name="Foesel B.U."/>
            <person name="Drake H.L."/>
            <person name="Schramm A."/>
        </authorList>
    </citation>
    <scope>NUCLEOTIDE SEQUENCE [LARGE SCALE GENOMIC DNA]</scope>
    <source>
        <strain evidence="4 5">D1-19</strain>
    </source>
</reference>
<protein>
    <recommendedName>
        <fullName evidence="3">DUF1468 domain-containing protein</fullName>
    </recommendedName>
</protein>
<name>A0A2T7UMY1_9RHOB</name>
<gene>
    <name evidence="4" type="ORF">DDE23_17870</name>
</gene>
<evidence type="ECO:0000259" key="3">
    <source>
        <dbReference type="Pfam" id="PF07331"/>
    </source>
</evidence>
<evidence type="ECO:0000313" key="4">
    <source>
        <dbReference type="EMBL" id="PVE46063.1"/>
    </source>
</evidence>
<dbReference type="Pfam" id="PF07331">
    <property type="entry name" value="TctB"/>
    <property type="match status" value="1"/>
</dbReference>
<keyword evidence="2" id="KW-0812">Transmembrane</keyword>
<feature type="compositionally biased region" description="Basic residues" evidence="1">
    <location>
        <begin position="28"/>
        <end position="37"/>
    </location>
</feature>
<keyword evidence="2" id="KW-0472">Membrane</keyword>
<dbReference type="InterPro" id="IPR009936">
    <property type="entry name" value="DUF1468"/>
</dbReference>
<comment type="caution">
    <text evidence="4">The sequence shown here is derived from an EMBL/GenBank/DDBJ whole genome shotgun (WGS) entry which is preliminary data.</text>
</comment>
<proteinExistence type="predicted"/>
<dbReference type="AlphaFoldDB" id="A0A2T7UMY1"/>
<dbReference type="Proteomes" id="UP000244810">
    <property type="component" value="Unassembled WGS sequence"/>
</dbReference>
<evidence type="ECO:0000256" key="2">
    <source>
        <dbReference type="SAM" id="Phobius"/>
    </source>
</evidence>
<feature type="region of interest" description="Disordered" evidence="1">
    <location>
        <begin position="1"/>
        <end position="48"/>
    </location>
</feature>
<keyword evidence="2" id="KW-1133">Transmembrane helix</keyword>
<keyword evidence="5" id="KW-1185">Reference proteome</keyword>
<evidence type="ECO:0000313" key="5">
    <source>
        <dbReference type="Proteomes" id="UP000244810"/>
    </source>
</evidence>
<feature type="transmembrane region" description="Helical" evidence="2">
    <location>
        <begin position="81"/>
        <end position="100"/>
    </location>
</feature>
<feature type="compositionally biased region" description="Low complexity" evidence="1">
    <location>
        <begin position="1"/>
        <end position="13"/>
    </location>
</feature>
<feature type="domain" description="DUF1468" evidence="3">
    <location>
        <begin position="52"/>
        <end position="186"/>
    </location>
</feature>
<sequence>MPSSSRKTSISPSWRATSALRRNEPGRARGRRPRAPRPRQERDMNTDRPLGAGLLALGVAGIAVASQITVRTFNDDPGPKLFPIFACTILVICGLGLILTKPTDQGRKMDPEAMIRGLTMAGLLLFYALALWLVGFYLASLSAVFGLYWIIAGPQRRVWWRGLIYAAAVTGSVHLLFHTALNAFLPRGILF</sequence>
<organism evidence="4 5">
    <name type="scientific">Pararhodobacter aggregans</name>
    <dbReference type="NCBI Taxonomy" id="404875"/>
    <lineage>
        <taxon>Bacteria</taxon>
        <taxon>Pseudomonadati</taxon>
        <taxon>Pseudomonadota</taxon>
        <taxon>Alphaproteobacteria</taxon>
        <taxon>Rhodobacterales</taxon>
        <taxon>Paracoccaceae</taxon>
        <taxon>Pararhodobacter</taxon>
    </lineage>
</organism>
<accession>A0A2T7UMY1</accession>
<dbReference type="EMBL" id="QDDR01000010">
    <property type="protein sequence ID" value="PVE46063.1"/>
    <property type="molecule type" value="Genomic_DNA"/>
</dbReference>
<feature type="transmembrane region" description="Helical" evidence="2">
    <location>
        <begin position="121"/>
        <end position="151"/>
    </location>
</feature>